<name>A0ABD2P926_9CUCU</name>
<evidence type="ECO:0000313" key="3">
    <source>
        <dbReference type="Proteomes" id="UP001516400"/>
    </source>
</evidence>
<organism evidence="2 3">
    <name type="scientific">Cryptolaemus montrouzieri</name>
    <dbReference type="NCBI Taxonomy" id="559131"/>
    <lineage>
        <taxon>Eukaryota</taxon>
        <taxon>Metazoa</taxon>
        <taxon>Ecdysozoa</taxon>
        <taxon>Arthropoda</taxon>
        <taxon>Hexapoda</taxon>
        <taxon>Insecta</taxon>
        <taxon>Pterygota</taxon>
        <taxon>Neoptera</taxon>
        <taxon>Endopterygota</taxon>
        <taxon>Coleoptera</taxon>
        <taxon>Polyphaga</taxon>
        <taxon>Cucujiformia</taxon>
        <taxon>Coccinelloidea</taxon>
        <taxon>Coccinellidae</taxon>
        <taxon>Scymninae</taxon>
        <taxon>Scymnini</taxon>
        <taxon>Cryptolaemus</taxon>
    </lineage>
</organism>
<feature type="region of interest" description="Disordered" evidence="1">
    <location>
        <begin position="51"/>
        <end position="83"/>
    </location>
</feature>
<evidence type="ECO:0000256" key="1">
    <source>
        <dbReference type="SAM" id="MobiDB-lite"/>
    </source>
</evidence>
<dbReference type="EMBL" id="JABFTP020000185">
    <property type="protein sequence ID" value="KAL3287216.1"/>
    <property type="molecule type" value="Genomic_DNA"/>
</dbReference>
<sequence>MALQLKMEREPGRLKEYSSLSVTIEQPEFPLILEASMYFEKMKLLDVDVRDDDDDESAKQSEILNESEDNLDVEEHQLTDSENEENITMAVFLSFD</sequence>
<proteinExistence type="predicted"/>
<dbReference type="AlphaFoldDB" id="A0ABD2P926"/>
<keyword evidence="3" id="KW-1185">Reference proteome</keyword>
<reference evidence="2 3" key="1">
    <citation type="journal article" date="2021" name="BMC Biol.">
        <title>Horizontally acquired antibacterial genes associated with adaptive radiation of ladybird beetles.</title>
        <authorList>
            <person name="Li H.S."/>
            <person name="Tang X.F."/>
            <person name="Huang Y.H."/>
            <person name="Xu Z.Y."/>
            <person name="Chen M.L."/>
            <person name="Du X.Y."/>
            <person name="Qiu B.Y."/>
            <person name="Chen P.T."/>
            <person name="Zhang W."/>
            <person name="Slipinski A."/>
            <person name="Escalona H.E."/>
            <person name="Waterhouse R.M."/>
            <person name="Zwick A."/>
            <person name="Pang H."/>
        </authorList>
    </citation>
    <scope>NUCLEOTIDE SEQUENCE [LARGE SCALE GENOMIC DNA]</scope>
    <source>
        <strain evidence="2">SYSU2018</strain>
    </source>
</reference>
<evidence type="ECO:0000313" key="2">
    <source>
        <dbReference type="EMBL" id="KAL3287216.1"/>
    </source>
</evidence>
<comment type="caution">
    <text evidence="2">The sequence shown here is derived from an EMBL/GenBank/DDBJ whole genome shotgun (WGS) entry which is preliminary data.</text>
</comment>
<protein>
    <submittedName>
        <fullName evidence="2">Uncharacterized protein</fullName>
    </submittedName>
</protein>
<dbReference type="Proteomes" id="UP001516400">
    <property type="component" value="Unassembled WGS sequence"/>
</dbReference>
<accession>A0ABD2P926</accession>
<gene>
    <name evidence="2" type="ORF">HHI36_001693</name>
</gene>